<evidence type="ECO:0000256" key="2">
    <source>
        <dbReference type="ARBA" id="ARBA00023315"/>
    </source>
</evidence>
<gene>
    <name evidence="4" type="ORF">IAC61_05100</name>
</gene>
<evidence type="ECO:0000313" key="5">
    <source>
        <dbReference type="Proteomes" id="UP000823634"/>
    </source>
</evidence>
<evidence type="ECO:0000256" key="1">
    <source>
        <dbReference type="ARBA" id="ARBA00022679"/>
    </source>
</evidence>
<comment type="caution">
    <text evidence="4">The sequence shown here is derived from an EMBL/GenBank/DDBJ whole genome shotgun (WGS) entry which is preliminary data.</text>
</comment>
<evidence type="ECO:0000259" key="3">
    <source>
        <dbReference type="PROSITE" id="PS51186"/>
    </source>
</evidence>
<dbReference type="Proteomes" id="UP000823634">
    <property type="component" value="Unassembled WGS sequence"/>
</dbReference>
<dbReference type="Gene3D" id="3.40.630.30">
    <property type="match status" value="1"/>
</dbReference>
<dbReference type="InterPro" id="IPR016181">
    <property type="entry name" value="Acyl_CoA_acyltransferase"/>
</dbReference>
<organism evidence="4 5">
    <name type="scientific">Candidatus Alloenteromonas pullistercoris</name>
    <dbReference type="NCBI Taxonomy" id="2840785"/>
    <lineage>
        <taxon>Bacteria</taxon>
        <taxon>Bacillati</taxon>
        <taxon>Bacillota</taxon>
        <taxon>Bacillota incertae sedis</taxon>
        <taxon>Candidatus Alloenteromonas</taxon>
    </lineage>
</organism>
<reference evidence="4" key="1">
    <citation type="submission" date="2020-10" db="EMBL/GenBank/DDBJ databases">
        <authorList>
            <person name="Gilroy R."/>
        </authorList>
    </citation>
    <scope>NUCLEOTIDE SEQUENCE</scope>
    <source>
        <strain evidence="4">17113</strain>
    </source>
</reference>
<dbReference type="EMBL" id="JADINA010000032">
    <property type="protein sequence ID" value="MBO8426674.1"/>
    <property type="molecule type" value="Genomic_DNA"/>
</dbReference>
<name>A0A9D9DK72_9FIRM</name>
<proteinExistence type="predicted"/>
<dbReference type="InterPro" id="IPR050680">
    <property type="entry name" value="YpeA/RimI_acetyltransf"/>
</dbReference>
<accession>A0A9D9DK72</accession>
<keyword evidence="2" id="KW-0012">Acyltransferase</keyword>
<reference evidence="4" key="2">
    <citation type="journal article" date="2021" name="PeerJ">
        <title>Extensive microbial diversity within the chicken gut microbiome revealed by metagenomics and culture.</title>
        <authorList>
            <person name="Gilroy R."/>
            <person name="Ravi A."/>
            <person name="Getino M."/>
            <person name="Pursley I."/>
            <person name="Horton D.L."/>
            <person name="Alikhan N.F."/>
            <person name="Baker D."/>
            <person name="Gharbi K."/>
            <person name="Hall N."/>
            <person name="Watson M."/>
            <person name="Adriaenssens E.M."/>
            <person name="Foster-Nyarko E."/>
            <person name="Jarju S."/>
            <person name="Secka A."/>
            <person name="Antonio M."/>
            <person name="Oren A."/>
            <person name="Chaudhuri R.R."/>
            <person name="La Ragione R."/>
            <person name="Hildebrand F."/>
            <person name="Pallen M.J."/>
        </authorList>
    </citation>
    <scope>NUCLEOTIDE SEQUENCE</scope>
    <source>
        <strain evidence="4">17113</strain>
    </source>
</reference>
<dbReference type="PANTHER" id="PTHR43420:SF47">
    <property type="entry name" value="N-ACETYLTRANSFERASE DOMAIN-CONTAINING PROTEIN"/>
    <property type="match status" value="1"/>
</dbReference>
<dbReference type="PROSITE" id="PS51186">
    <property type="entry name" value="GNAT"/>
    <property type="match status" value="1"/>
</dbReference>
<dbReference type="GO" id="GO:0016747">
    <property type="term" value="F:acyltransferase activity, transferring groups other than amino-acyl groups"/>
    <property type="evidence" value="ECO:0007669"/>
    <property type="project" value="InterPro"/>
</dbReference>
<evidence type="ECO:0000313" key="4">
    <source>
        <dbReference type="EMBL" id="MBO8426674.1"/>
    </source>
</evidence>
<protein>
    <submittedName>
        <fullName evidence="4">GNAT family N-acetyltransferase</fullName>
    </submittedName>
</protein>
<dbReference type="CDD" id="cd04301">
    <property type="entry name" value="NAT_SF"/>
    <property type="match status" value="1"/>
</dbReference>
<keyword evidence="1" id="KW-0808">Transferase</keyword>
<sequence>MGWNIVKLNKSEYKGTILPISYKTNEIYGVIKEIGESNNLVLRLFKKKLDSPFEHDAAKEGFPDRLYQDHFENALAFGVIEGNSLLAAIEVNEEKWSNRLRVTELWVKEGKRRQGIGKSLMDKAKAMAKENGNRAIILETQTSNVEAIAFYLSQGFVFDGVDLTCYGNDDVSRGEVRLELVYLF</sequence>
<dbReference type="Pfam" id="PF00583">
    <property type="entry name" value="Acetyltransf_1"/>
    <property type="match status" value="1"/>
</dbReference>
<dbReference type="SUPFAM" id="SSF55729">
    <property type="entry name" value="Acyl-CoA N-acyltransferases (Nat)"/>
    <property type="match status" value="1"/>
</dbReference>
<dbReference type="InterPro" id="IPR000182">
    <property type="entry name" value="GNAT_dom"/>
</dbReference>
<dbReference type="PANTHER" id="PTHR43420">
    <property type="entry name" value="ACETYLTRANSFERASE"/>
    <property type="match status" value="1"/>
</dbReference>
<feature type="domain" description="N-acetyltransferase" evidence="3">
    <location>
        <begin position="40"/>
        <end position="183"/>
    </location>
</feature>
<dbReference type="AlphaFoldDB" id="A0A9D9DK72"/>